<dbReference type="Pfam" id="PF13409">
    <property type="entry name" value="GST_N_2"/>
    <property type="match status" value="1"/>
</dbReference>
<sequence length="209" mass="23140">MELVIGTKRWSTWSLRPWLVLKRAGVDFAEIEIALRRGDATGDEIGRVSPSRLAPALRDGDLVIWDSLAICEYLAEKYPEAKLWPDDPALRALGRSACAEMHSGFQALRSECPMALDEAPRAFELSEAAEKNVRRIVALWTALLARSHGPFLLGAWSIADAFYTPVATRFRTYGVKLADYGDAGAAQAYSERLLETPEFLAWEEAALVA</sequence>
<dbReference type="GO" id="GO:0006749">
    <property type="term" value="P:glutathione metabolic process"/>
    <property type="evidence" value="ECO:0007669"/>
    <property type="project" value="TreeGrafter"/>
</dbReference>
<dbReference type="EMBL" id="NCDQ01000437">
    <property type="protein sequence ID" value="OYW99055.1"/>
    <property type="molecule type" value="Genomic_DNA"/>
</dbReference>
<dbReference type="SUPFAM" id="SSF52833">
    <property type="entry name" value="Thioredoxin-like"/>
    <property type="match status" value="1"/>
</dbReference>
<gene>
    <name evidence="2" type="ORF">B7Z12_18765</name>
</gene>
<accession>A0A258CUF0</accession>
<dbReference type="Proteomes" id="UP000215616">
    <property type="component" value="Unassembled WGS sequence"/>
</dbReference>
<evidence type="ECO:0000313" key="2">
    <source>
        <dbReference type="EMBL" id="OYW99055.1"/>
    </source>
</evidence>
<name>A0A258CUF0_CAUVI</name>
<dbReference type="InterPro" id="IPR036282">
    <property type="entry name" value="Glutathione-S-Trfase_C_sf"/>
</dbReference>
<dbReference type="InterPro" id="IPR004045">
    <property type="entry name" value="Glutathione_S-Trfase_N"/>
</dbReference>
<protein>
    <submittedName>
        <fullName evidence="2">Glutathione S-transferase</fullName>
    </submittedName>
</protein>
<proteinExistence type="predicted"/>
<dbReference type="Gene3D" id="3.40.30.10">
    <property type="entry name" value="Glutaredoxin"/>
    <property type="match status" value="1"/>
</dbReference>
<dbReference type="PROSITE" id="PS50404">
    <property type="entry name" value="GST_NTER"/>
    <property type="match status" value="1"/>
</dbReference>
<dbReference type="InterPro" id="IPR040079">
    <property type="entry name" value="Glutathione_S-Trfase"/>
</dbReference>
<comment type="caution">
    <text evidence="2">The sequence shown here is derived from an EMBL/GenBank/DDBJ whole genome shotgun (WGS) entry which is preliminary data.</text>
</comment>
<dbReference type="CDD" id="cd03043">
    <property type="entry name" value="GST_N_1"/>
    <property type="match status" value="1"/>
</dbReference>
<dbReference type="SFLD" id="SFLDS00019">
    <property type="entry name" value="Glutathione_Transferase_(cytos"/>
    <property type="match status" value="1"/>
</dbReference>
<dbReference type="InterPro" id="IPR036249">
    <property type="entry name" value="Thioredoxin-like_sf"/>
</dbReference>
<dbReference type="Pfam" id="PF13410">
    <property type="entry name" value="GST_C_2"/>
    <property type="match status" value="1"/>
</dbReference>
<dbReference type="GO" id="GO:0004364">
    <property type="term" value="F:glutathione transferase activity"/>
    <property type="evidence" value="ECO:0007669"/>
    <property type="project" value="TreeGrafter"/>
</dbReference>
<dbReference type="CDD" id="cd03194">
    <property type="entry name" value="GST_C_3"/>
    <property type="match status" value="1"/>
</dbReference>
<dbReference type="AlphaFoldDB" id="A0A258CUF0"/>
<dbReference type="PANTHER" id="PTHR42673">
    <property type="entry name" value="MALEYLACETOACETATE ISOMERASE"/>
    <property type="match status" value="1"/>
</dbReference>
<dbReference type="SUPFAM" id="SSF47616">
    <property type="entry name" value="GST C-terminal domain-like"/>
    <property type="match status" value="1"/>
</dbReference>
<dbReference type="PANTHER" id="PTHR42673:SF4">
    <property type="entry name" value="MALEYLACETOACETATE ISOMERASE"/>
    <property type="match status" value="1"/>
</dbReference>
<evidence type="ECO:0000313" key="3">
    <source>
        <dbReference type="Proteomes" id="UP000215616"/>
    </source>
</evidence>
<dbReference type="GO" id="GO:0006559">
    <property type="term" value="P:L-phenylalanine catabolic process"/>
    <property type="evidence" value="ECO:0007669"/>
    <property type="project" value="TreeGrafter"/>
</dbReference>
<dbReference type="Gene3D" id="1.20.1050.10">
    <property type="match status" value="1"/>
</dbReference>
<keyword evidence="2" id="KW-0808">Transferase</keyword>
<feature type="domain" description="GST N-terminal" evidence="1">
    <location>
        <begin position="1"/>
        <end position="82"/>
    </location>
</feature>
<dbReference type="SFLD" id="SFLDG00358">
    <property type="entry name" value="Main_(cytGST)"/>
    <property type="match status" value="1"/>
</dbReference>
<reference evidence="2 3" key="1">
    <citation type="submission" date="2017-03" db="EMBL/GenBank/DDBJ databases">
        <title>Lifting the veil on microbial sulfur biogeochemistry in mining wastewaters.</title>
        <authorList>
            <person name="Kantor R.S."/>
            <person name="Colenbrander Nelson T."/>
            <person name="Marshall S."/>
            <person name="Bennett D."/>
            <person name="Apte S."/>
            <person name="Camacho D."/>
            <person name="Thomas B.C."/>
            <person name="Warren L.A."/>
            <person name="Banfield J.F."/>
        </authorList>
    </citation>
    <scope>NUCLEOTIDE SEQUENCE [LARGE SCALE GENOMIC DNA]</scope>
    <source>
        <strain evidence="2">32-67-7</strain>
    </source>
</reference>
<evidence type="ECO:0000259" key="1">
    <source>
        <dbReference type="PROSITE" id="PS50404"/>
    </source>
</evidence>
<organism evidence="2 3">
    <name type="scientific">Caulobacter vibrioides</name>
    <name type="common">Caulobacter crescentus</name>
    <dbReference type="NCBI Taxonomy" id="155892"/>
    <lineage>
        <taxon>Bacteria</taxon>
        <taxon>Pseudomonadati</taxon>
        <taxon>Pseudomonadota</taxon>
        <taxon>Alphaproteobacteria</taxon>
        <taxon>Caulobacterales</taxon>
        <taxon>Caulobacteraceae</taxon>
        <taxon>Caulobacter</taxon>
    </lineage>
</organism>
<dbReference type="GO" id="GO:0016034">
    <property type="term" value="F:maleylacetoacetate isomerase activity"/>
    <property type="evidence" value="ECO:0007669"/>
    <property type="project" value="TreeGrafter"/>
</dbReference>